<dbReference type="PANTHER" id="PTHR35801">
    <property type="entry name" value="PHOSPHOSERINE PHOSPHATASE RSBX"/>
    <property type="match status" value="1"/>
</dbReference>
<dbReference type="Pfam" id="PF13581">
    <property type="entry name" value="HATPase_c_2"/>
    <property type="match status" value="1"/>
</dbReference>
<organism evidence="3 4">
    <name type="scientific">Caenimonas aquaedulcis</name>
    <dbReference type="NCBI Taxonomy" id="2793270"/>
    <lineage>
        <taxon>Bacteria</taxon>
        <taxon>Pseudomonadati</taxon>
        <taxon>Pseudomonadota</taxon>
        <taxon>Betaproteobacteria</taxon>
        <taxon>Burkholderiales</taxon>
        <taxon>Comamonadaceae</taxon>
        <taxon>Caenimonas</taxon>
    </lineage>
</organism>
<dbReference type="EMBL" id="JADWYS010000001">
    <property type="protein sequence ID" value="MBG9387062.1"/>
    <property type="molecule type" value="Genomic_DNA"/>
</dbReference>
<evidence type="ECO:0000259" key="2">
    <source>
        <dbReference type="SMART" id="SM00387"/>
    </source>
</evidence>
<dbReference type="InterPro" id="IPR001932">
    <property type="entry name" value="PPM-type_phosphatase-like_dom"/>
</dbReference>
<keyword evidence="3" id="KW-0547">Nucleotide-binding</keyword>
<feature type="domain" description="PPM-type phosphatase" evidence="1">
    <location>
        <begin position="150"/>
        <end position="342"/>
    </location>
</feature>
<evidence type="ECO:0000313" key="4">
    <source>
        <dbReference type="Proteomes" id="UP000651050"/>
    </source>
</evidence>
<evidence type="ECO:0000259" key="1">
    <source>
        <dbReference type="SMART" id="SM00331"/>
    </source>
</evidence>
<accession>A0A931MEZ7</accession>
<dbReference type="RefSeq" id="WP_196985011.1">
    <property type="nucleotide sequence ID" value="NZ_JADWYS010000001.1"/>
</dbReference>
<dbReference type="Gene3D" id="3.60.40.10">
    <property type="entry name" value="PPM-type phosphatase domain"/>
    <property type="match status" value="1"/>
</dbReference>
<dbReference type="GO" id="GO:0005524">
    <property type="term" value="F:ATP binding"/>
    <property type="evidence" value="ECO:0007669"/>
    <property type="project" value="UniProtKB-KW"/>
</dbReference>
<dbReference type="SUPFAM" id="SSF81606">
    <property type="entry name" value="PP2C-like"/>
    <property type="match status" value="1"/>
</dbReference>
<reference evidence="3" key="1">
    <citation type="submission" date="2020-11" db="EMBL/GenBank/DDBJ databases">
        <title>Bacterial whole genome sequence for Caenimonas sp. DR4.4.</title>
        <authorList>
            <person name="Le V."/>
            <person name="Ko S.-R."/>
            <person name="Ahn C.-Y."/>
            <person name="Oh H.-M."/>
        </authorList>
    </citation>
    <scope>NUCLEOTIDE SEQUENCE</scope>
    <source>
        <strain evidence="3">DR4.4</strain>
    </source>
</reference>
<dbReference type="SUPFAM" id="SSF55874">
    <property type="entry name" value="ATPase domain of HSP90 chaperone/DNA topoisomerase II/histidine kinase"/>
    <property type="match status" value="1"/>
</dbReference>
<protein>
    <submittedName>
        <fullName evidence="3">ATP-binding protein</fullName>
    </submittedName>
</protein>
<dbReference type="Gene3D" id="3.30.565.10">
    <property type="entry name" value="Histidine kinase-like ATPase, C-terminal domain"/>
    <property type="match status" value="1"/>
</dbReference>
<keyword evidence="4" id="KW-1185">Reference proteome</keyword>
<evidence type="ECO:0000313" key="3">
    <source>
        <dbReference type="EMBL" id="MBG9387062.1"/>
    </source>
</evidence>
<dbReference type="InterPro" id="IPR036457">
    <property type="entry name" value="PPM-type-like_dom_sf"/>
</dbReference>
<dbReference type="Pfam" id="PF07228">
    <property type="entry name" value="SpoIIE"/>
    <property type="match status" value="1"/>
</dbReference>
<dbReference type="PANTHER" id="PTHR35801:SF1">
    <property type="entry name" value="PHOSPHOSERINE PHOSPHATASE RSBX"/>
    <property type="match status" value="1"/>
</dbReference>
<dbReference type="SMART" id="SM00387">
    <property type="entry name" value="HATPase_c"/>
    <property type="match status" value="1"/>
</dbReference>
<sequence>MEVAAMDLIVGCLHTAFPMGDVTRVGEARRHAALLAESAALDDTAAGRLALVVTELGNNLVRHAKGGQLLIAARPGSGEVEVISMDDGPGIPDIARSMGDGYSTGGTPGTGLGAVRRLAQDFDMHSAMGEGTVAVARIRNSGAVRAAAGKQRVECAGISTAAPGETVCGDAWAVGLDGSGGSVMVADGLGHGPDAAEASLAALEVFGIDPACGLAEMMERTHAHLRSTRGAAVSVMRLDAANDTIVSCGAGNVMGRIVSGVSDKSLLAQHGTAGVQVRKPEETVTAWPAHALLVVHSDGIESRWSTSRLMPVLGRDPSLAAAILMRDHCRGRDDATVVVLRRKE</sequence>
<dbReference type="SMART" id="SM00331">
    <property type="entry name" value="PP2C_SIG"/>
    <property type="match status" value="1"/>
</dbReference>
<dbReference type="Proteomes" id="UP000651050">
    <property type="component" value="Unassembled WGS sequence"/>
</dbReference>
<name>A0A931MEZ7_9BURK</name>
<dbReference type="AlphaFoldDB" id="A0A931MEZ7"/>
<dbReference type="InterPro" id="IPR003594">
    <property type="entry name" value="HATPase_dom"/>
</dbReference>
<gene>
    <name evidence="3" type="ORF">I5803_03400</name>
</gene>
<feature type="domain" description="Histidine kinase/HSP90-like ATPase" evidence="2">
    <location>
        <begin position="44"/>
        <end position="142"/>
    </location>
</feature>
<dbReference type="InterPro" id="IPR039248">
    <property type="entry name" value="Ptase_RsbX"/>
</dbReference>
<dbReference type="InterPro" id="IPR036890">
    <property type="entry name" value="HATPase_C_sf"/>
</dbReference>
<proteinExistence type="predicted"/>
<keyword evidence="3" id="KW-0067">ATP-binding</keyword>
<comment type="caution">
    <text evidence="3">The sequence shown here is derived from an EMBL/GenBank/DDBJ whole genome shotgun (WGS) entry which is preliminary data.</text>
</comment>